<reference evidence="2" key="2">
    <citation type="submission" date="2020-05" db="UniProtKB">
        <authorList>
            <consortium name="EnsemblMetazoa"/>
        </authorList>
    </citation>
    <scope>IDENTIFICATION</scope>
    <source>
        <strain evidence="2">IAEA</strain>
    </source>
</reference>
<dbReference type="Proteomes" id="UP000092445">
    <property type="component" value="Unassembled WGS sequence"/>
</dbReference>
<proteinExistence type="predicted"/>
<feature type="transmembrane region" description="Helical" evidence="1">
    <location>
        <begin position="22"/>
        <end position="49"/>
    </location>
</feature>
<dbReference type="VEuPathDB" id="VectorBase:GPAI003272"/>
<keyword evidence="3" id="KW-1185">Reference proteome</keyword>
<accession>A0A1A9Z461</accession>
<dbReference type="EnsemblMetazoa" id="GPAI003272-RA">
    <property type="protein sequence ID" value="GPAI003272-PA"/>
    <property type="gene ID" value="GPAI003272"/>
</dbReference>
<dbReference type="AlphaFoldDB" id="A0A1A9Z461"/>
<evidence type="ECO:0000256" key="1">
    <source>
        <dbReference type="SAM" id="Phobius"/>
    </source>
</evidence>
<organism evidence="2 3">
    <name type="scientific">Glossina pallidipes</name>
    <name type="common">Tsetse fly</name>
    <dbReference type="NCBI Taxonomy" id="7398"/>
    <lineage>
        <taxon>Eukaryota</taxon>
        <taxon>Metazoa</taxon>
        <taxon>Ecdysozoa</taxon>
        <taxon>Arthropoda</taxon>
        <taxon>Hexapoda</taxon>
        <taxon>Insecta</taxon>
        <taxon>Pterygota</taxon>
        <taxon>Neoptera</taxon>
        <taxon>Endopterygota</taxon>
        <taxon>Diptera</taxon>
        <taxon>Brachycera</taxon>
        <taxon>Muscomorpha</taxon>
        <taxon>Hippoboscoidea</taxon>
        <taxon>Glossinidae</taxon>
        <taxon>Glossina</taxon>
    </lineage>
</organism>
<protein>
    <submittedName>
        <fullName evidence="2">Uncharacterized protein</fullName>
    </submittedName>
</protein>
<evidence type="ECO:0000313" key="2">
    <source>
        <dbReference type="EnsemblMetazoa" id="GPAI003272-PA"/>
    </source>
</evidence>
<keyword evidence="1" id="KW-1133">Transmembrane helix</keyword>
<sequence length="104" mass="11643">MAATFKTFAVVPRILEKLSSEAYIRGMISTTSLICSVIAQYYAGMLCLISKLSKKLYANINTKRNALSSSSALYSKYKNKQKLDEDEKARTATDSILRADYRTV</sequence>
<keyword evidence="1" id="KW-0472">Membrane</keyword>
<name>A0A1A9Z461_GLOPL</name>
<evidence type="ECO:0000313" key="3">
    <source>
        <dbReference type="Proteomes" id="UP000092445"/>
    </source>
</evidence>
<reference evidence="3" key="1">
    <citation type="submission" date="2014-03" db="EMBL/GenBank/DDBJ databases">
        <authorList>
            <person name="Aksoy S."/>
            <person name="Warren W."/>
            <person name="Wilson R.K."/>
        </authorList>
    </citation>
    <scope>NUCLEOTIDE SEQUENCE [LARGE SCALE GENOMIC DNA]</scope>
    <source>
        <strain evidence="3">IAEA</strain>
    </source>
</reference>
<keyword evidence="1" id="KW-0812">Transmembrane</keyword>